<dbReference type="EMBL" id="GGFL01008505">
    <property type="protein sequence ID" value="MBW72683.1"/>
    <property type="molecule type" value="Transcribed_RNA"/>
</dbReference>
<reference evidence="1" key="1">
    <citation type="submission" date="2018-01" db="EMBL/GenBank/DDBJ databases">
        <title>An insight into the sialome of Amazonian anophelines.</title>
        <authorList>
            <person name="Ribeiro J.M."/>
            <person name="Scarpassa V."/>
            <person name="Calvo E."/>
        </authorList>
    </citation>
    <scope>NUCLEOTIDE SEQUENCE</scope>
</reference>
<sequence length="101" mass="11539">MWRGVVSRIPRPSTRCCAILVECLCRALAVRFRLLPYRPVKLRKVNRCSLGALTMRARLRWARCNRRTVSATSRTVARSSHSLSMKSLLVPRLQSSRASDL</sequence>
<proteinExistence type="predicted"/>
<name>A0A2M4D552_ANODA</name>
<accession>A0A2M4D552</accession>
<protein>
    <submittedName>
        <fullName evidence="1">Putative secreted protein</fullName>
    </submittedName>
</protein>
<organism evidence="1">
    <name type="scientific">Anopheles darlingi</name>
    <name type="common">Mosquito</name>
    <dbReference type="NCBI Taxonomy" id="43151"/>
    <lineage>
        <taxon>Eukaryota</taxon>
        <taxon>Metazoa</taxon>
        <taxon>Ecdysozoa</taxon>
        <taxon>Arthropoda</taxon>
        <taxon>Hexapoda</taxon>
        <taxon>Insecta</taxon>
        <taxon>Pterygota</taxon>
        <taxon>Neoptera</taxon>
        <taxon>Endopterygota</taxon>
        <taxon>Diptera</taxon>
        <taxon>Nematocera</taxon>
        <taxon>Culicoidea</taxon>
        <taxon>Culicidae</taxon>
        <taxon>Anophelinae</taxon>
        <taxon>Anopheles</taxon>
    </lineage>
</organism>
<dbReference type="AlphaFoldDB" id="A0A2M4D552"/>
<evidence type="ECO:0000313" key="1">
    <source>
        <dbReference type="EMBL" id="MBW72683.1"/>
    </source>
</evidence>